<dbReference type="GO" id="GO:0005829">
    <property type="term" value="C:cytosol"/>
    <property type="evidence" value="ECO:0007669"/>
    <property type="project" value="TreeGrafter"/>
</dbReference>
<evidence type="ECO:0000313" key="13">
    <source>
        <dbReference type="Proteomes" id="UP000002207"/>
    </source>
</evidence>
<evidence type="ECO:0000256" key="4">
    <source>
        <dbReference type="ARBA" id="ARBA00022679"/>
    </source>
</evidence>
<evidence type="ECO:0000256" key="8">
    <source>
        <dbReference type="ARBA" id="ARBA00061188"/>
    </source>
</evidence>
<evidence type="ECO:0000256" key="5">
    <source>
        <dbReference type="ARBA" id="ARBA00022822"/>
    </source>
</evidence>
<feature type="binding site" evidence="9">
    <location>
        <position position="239"/>
    </location>
    <ligand>
        <name>Mg(2+)</name>
        <dbReference type="ChEBI" id="CHEBI:18420"/>
        <label>2</label>
    </ligand>
</feature>
<comment type="function">
    <text evidence="9">Catalyzes the transfer of the phosphoribosyl group of 5-phosphorylribose-1-pyrophosphate (PRPP) to anthranilate to yield N-(5'-phosphoribosyl)-anthranilate (PRA).</text>
</comment>
<keyword evidence="9" id="KW-0460">Magnesium</keyword>
<feature type="binding site" evidence="9">
    <location>
        <position position="240"/>
    </location>
    <ligand>
        <name>Mg(2+)</name>
        <dbReference type="ChEBI" id="CHEBI:18420"/>
        <label>1</label>
    </ligand>
</feature>
<proteinExistence type="inferred from homology"/>
<dbReference type="KEGG" id="aca:ACP_2598"/>
<dbReference type="HAMAP" id="MF_00211">
    <property type="entry name" value="TrpD"/>
    <property type="match status" value="1"/>
</dbReference>
<comment type="similarity">
    <text evidence="8">In the C-terminal section; belongs to the anthranilate phosphoribosyltransferase family.</text>
</comment>
<protein>
    <recommendedName>
        <fullName evidence="9">Anthranilate phosphoribosyltransferase</fullName>
        <ecNumber evidence="9">2.4.2.18</ecNumber>
    </recommendedName>
</protein>
<feature type="binding site" evidence="9">
    <location>
        <position position="125"/>
    </location>
    <ligand>
        <name>anthranilate</name>
        <dbReference type="ChEBI" id="CHEBI:16567"/>
        <label>1</label>
    </ligand>
</feature>
<dbReference type="EC" id="2.4.2.18" evidence="9"/>
<evidence type="ECO:0000259" key="11">
    <source>
        <dbReference type="Pfam" id="PF02885"/>
    </source>
</evidence>
<feature type="domain" description="Glycosyl transferase family 3" evidence="10">
    <location>
        <begin position="88"/>
        <end position="338"/>
    </location>
</feature>
<dbReference type="InterPro" id="IPR036320">
    <property type="entry name" value="Glycosyl_Trfase_fam3_N_dom_sf"/>
</dbReference>
<comment type="caution">
    <text evidence="9">Lacks conserved residue(s) required for the propagation of feature annotation.</text>
</comment>
<feature type="binding site" evidence="9">
    <location>
        <position position="102"/>
    </location>
    <ligand>
        <name>5-phospho-alpha-D-ribose 1-diphosphate</name>
        <dbReference type="ChEBI" id="CHEBI:58017"/>
    </ligand>
</feature>
<feature type="binding site" evidence="9">
    <location>
        <position position="94"/>
    </location>
    <ligand>
        <name>anthranilate</name>
        <dbReference type="ChEBI" id="CHEBI:16567"/>
        <label>1</label>
    </ligand>
</feature>
<evidence type="ECO:0000256" key="2">
    <source>
        <dbReference type="ARBA" id="ARBA00022605"/>
    </source>
</evidence>
<dbReference type="STRING" id="240015.ACP_2598"/>
<keyword evidence="9" id="KW-0479">Metal-binding</keyword>
<dbReference type="SUPFAM" id="SSF47648">
    <property type="entry name" value="Nucleoside phosphorylase/phosphoribosyltransferase N-terminal domain"/>
    <property type="match status" value="1"/>
</dbReference>
<dbReference type="RefSeq" id="WP_015897666.1">
    <property type="nucleotide sequence ID" value="NC_012483.1"/>
</dbReference>
<gene>
    <name evidence="9 12" type="primary">trpD</name>
    <name evidence="12" type="ordered locus">ACP_2598</name>
</gene>
<dbReference type="FunFam" id="3.40.1030.10:FF:000002">
    <property type="entry name" value="Anthranilate phosphoribosyltransferase"/>
    <property type="match status" value="1"/>
</dbReference>
<feature type="domain" description="Glycosyl transferase family 3 N-terminal" evidence="11">
    <location>
        <begin position="15"/>
        <end position="76"/>
    </location>
</feature>
<keyword evidence="5 9" id="KW-0822">Tryptophan biosynthesis</keyword>
<dbReference type="EMBL" id="CP001472">
    <property type="protein sequence ID" value="ACO34164.1"/>
    <property type="molecule type" value="Genomic_DNA"/>
</dbReference>
<dbReference type="AlphaFoldDB" id="C1F2E0"/>
<feature type="binding site" evidence="9">
    <location>
        <position position="180"/>
    </location>
    <ligand>
        <name>anthranilate</name>
        <dbReference type="ChEBI" id="CHEBI:16567"/>
        <label>2</label>
    </ligand>
</feature>
<keyword evidence="13" id="KW-1185">Reference proteome</keyword>
<evidence type="ECO:0000256" key="9">
    <source>
        <dbReference type="HAMAP-Rule" id="MF_00211"/>
    </source>
</evidence>
<dbReference type="Pfam" id="PF00591">
    <property type="entry name" value="Glycos_transf_3"/>
    <property type="match status" value="1"/>
</dbReference>
<dbReference type="NCBIfam" id="TIGR01245">
    <property type="entry name" value="trpD"/>
    <property type="match status" value="1"/>
</dbReference>
<feature type="binding site" evidence="9">
    <location>
        <position position="134"/>
    </location>
    <ligand>
        <name>5-phospho-alpha-D-ribose 1-diphosphate</name>
        <dbReference type="ChEBI" id="CHEBI:58017"/>
    </ligand>
</feature>
<keyword evidence="6 9" id="KW-0057">Aromatic amino acid biosynthesis</keyword>
<dbReference type="InterPro" id="IPR017459">
    <property type="entry name" value="Glycosyl_Trfase_fam3_N_dom"/>
</dbReference>
<dbReference type="Gene3D" id="3.40.1030.10">
    <property type="entry name" value="Nucleoside phosphorylase/phosphoribosyltransferase catalytic domain"/>
    <property type="match status" value="1"/>
</dbReference>
<dbReference type="GO" id="GO:0000287">
    <property type="term" value="F:magnesium ion binding"/>
    <property type="evidence" value="ECO:0007669"/>
    <property type="project" value="UniProtKB-UniRule"/>
</dbReference>
<feature type="binding site" evidence="9">
    <location>
        <position position="240"/>
    </location>
    <ligand>
        <name>Mg(2+)</name>
        <dbReference type="ChEBI" id="CHEBI:18420"/>
        <label>2</label>
    </ligand>
</feature>
<dbReference type="GO" id="GO:0000162">
    <property type="term" value="P:L-tryptophan biosynthetic process"/>
    <property type="evidence" value="ECO:0007669"/>
    <property type="project" value="UniProtKB-UniRule"/>
</dbReference>
<dbReference type="FunCoup" id="C1F2E0">
    <property type="interactions" value="413"/>
</dbReference>
<evidence type="ECO:0000313" key="12">
    <source>
        <dbReference type="EMBL" id="ACO34164.1"/>
    </source>
</evidence>
<dbReference type="OrthoDB" id="9806430at2"/>
<keyword evidence="3 9" id="KW-0328">Glycosyltransferase</keyword>
<comment type="subunit">
    <text evidence="9">Homodimer.</text>
</comment>
<dbReference type="PANTHER" id="PTHR43285:SF2">
    <property type="entry name" value="ANTHRANILATE PHOSPHORIBOSYLTRANSFERASE"/>
    <property type="match status" value="1"/>
</dbReference>
<feature type="binding site" evidence="9">
    <location>
        <begin position="104"/>
        <end position="107"/>
    </location>
    <ligand>
        <name>5-phospho-alpha-D-ribose 1-diphosphate</name>
        <dbReference type="ChEBI" id="CHEBI:58017"/>
    </ligand>
</feature>
<dbReference type="InterPro" id="IPR035902">
    <property type="entry name" value="Nuc_phospho_transferase"/>
</dbReference>
<name>C1F2E0_ACIC5</name>
<organism evidence="12 13">
    <name type="scientific">Acidobacterium capsulatum (strain ATCC 51196 / DSM 11244 / BCRC 80197 / JCM 7670 / NBRC 15755 / NCIMB 13165 / 161)</name>
    <dbReference type="NCBI Taxonomy" id="240015"/>
    <lineage>
        <taxon>Bacteria</taxon>
        <taxon>Pseudomonadati</taxon>
        <taxon>Acidobacteriota</taxon>
        <taxon>Terriglobia</taxon>
        <taxon>Terriglobales</taxon>
        <taxon>Acidobacteriaceae</taxon>
        <taxon>Acidobacterium</taxon>
    </lineage>
</organism>
<dbReference type="Pfam" id="PF02885">
    <property type="entry name" value="Glycos_trans_3N"/>
    <property type="match status" value="1"/>
</dbReference>
<reference evidence="12 13" key="1">
    <citation type="journal article" date="2009" name="Appl. Environ. Microbiol.">
        <title>Three genomes from the phylum Acidobacteria provide insight into the lifestyles of these microorganisms in soils.</title>
        <authorList>
            <person name="Ward N.L."/>
            <person name="Challacombe J.F."/>
            <person name="Janssen P.H."/>
            <person name="Henrissat B."/>
            <person name="Coutinho P.M."/>
            <person name="Wu M."/>
            <person name="Xie G."/>
            <person name="Haft D.H."/>
            <person name="Sait M."/>
            <person name="Badger J."/>
            <person name="Barabote R.D."/>
            <person name="Bradley B."/>
            <person name="Brettin T.S."/>
            <person name="Brinkac L.M."/>
            <person name="Bruce D."/>
            <person name="Creasy T."/>
            <person name="Daugherty S.C."/>
            <person name="Davidsen T.M."/>
            <person name="DeBoy R.T."/>
            <person name="Detter J.C."/>
            <person name="Dodson R.J."/>
            <person name="Durkin A.S."/>
            <person name="Ganapathy A."/>
            <person name="Gwinn-Giglio M."/>
            <person name="Han C.S."/>
            <person name="Khouri H."/>
            <person name="Kiss H."/>
            <person name="Kothari S.P."/>
            <person name="Madupu R."/>
            <person name="Nelson K.E."/>
            <person name="Nelson W.C."/>
            <person name="Paulsen I."/>
            <person name="Penn K."/>
            <person name="Ren Q."/>
            <person name="Rosovitz M.J."/>
            <person name="Selengut J.D."/>
            <person name="Shrivastava S."/>
            <person name="Sullivan S.A."/>
            <person name="Tapia R."/>
            <person name="Thompson L.S."/>
            <person name="Watkins K.L."/>
            <person name="Yang Q."/>
            <person name="Yu C."/>
            <person name="Zafar N."/>
            <person name="Zhou L."/>
            <person name="Kuske C.R."/>
        </authorList>
    </citation>
    <scope>NUCLEOTIDE SEQUENCE [LARGE SCALE GENOMIC DNA]</scope>
    <source>
        <strain evidence="13">ATCC 51196 / DSM 11244 / BCRC 80197 / JCM 7670 / NBRC 15755 / NCIMB 13165 / 161</strain>
    </source>
</reference>
<feature type="binding site" evidence="9">
    <location>
        <position position="106"/>
    </location>
    <ligand>
        <name>Mg(2+)</name>
        <dbReference type="ChEBI" id="CHEBI:18420"/>
        <label>1</label>
    </ligand>
</feature>
<evidence type="ECO:0000256" key="1">
    <source>
        <dbReference type="ARBA" id="ARBA00004907"/>
    </source>
</evidence>
<keyword evidence="4 9" id="KW-0808">Transferase</keyword>
<dbReference type="Proteomes" id="UP000002207">
    <property type="component" value="Chromosome"/>
</dbReference>
<keyword evidence="2 9" id="KW-0028">Amino-acid biosynthesis</keyword>
<feature type="binding site" evidence="9">
    <location>
        <position position="94"/>
    </location>
    <ligand>
        <name>5-phospho-alpha-D-ribose 1-diphosphate</name>
        <dbReference type="ChEBI" id="CHEBI:58017"/>
    </ligand>
</feature>
<dbReference type="SUPFAM" id="SSF52418">
    <property type="entry name" value="Nucleoside phosphorylase/phosphoribosyltransferase catalytic domain"/>
    <property type="match status" value="1"/>
</dbReference>
<evidence type="ECO:0000256" key="6">
    <source>
        <dbReference type="ARBA" id="ARBA00023141"/>
    </source>
</evidence>
<dbReference type="eggNOG" id="COG0547">
    <property type="taxonomic scope" value="Bacteria"/>
</dbReference>
<accession>C1F2E0</accession>
<comment type="cofactor">
    <cofactor evidence="9">
        <name>Mg(2+)</name>
        <dbReference type="ChEBI" id="CHEBI:18420"/>
    </cofactor>
    <text evidence="9">Binds 2 magnesium ions per monomer.</text>
</comment>
<feature type="binding site" evidence="9">
    <location>
        <begin position="122"/>
        <end position="130"/>
    </location>
    <ligand>
        <name>5-phospho-alpha-D-ribose 1-diphosphate</name>
        <dbReference type="ChEBI" id="CHEBI:58017"/>
    </ligand>
</feature>
<dbReference type="InterPro" id="IPR000312">
    <property type="entry name" value="Glycosyl_Trfase_fam3"/>
</dbReference>
<dbReference type="InterPro" id="IPR005940">
    <property type="entry name" value="Anthranilate_Pribosyl_Tfrase"/>
</dbReference>
<evidence type="ECO:0000256" key="3">
    <source>
        <dbReference type="ARBA" id="ARBA00022676"/>
    </source>
</evidence>
<comment type="catalytic activity">
    <reaction evidence="7 9">
        <text>N-(5-phospho-beta-D-ribosyl)anthranilate + diphosphate = 5-phospho-alpha-D-ribose 1-diphosphate + anthranilate</text>
        <dbReference type="Rhea" id="RHEA:11768"/>
        <dbReference type="ChEBI" id="CHEBI:16567"/>
        <dbReference type="ChEBI" id="CHEBI:18277"/>
        <dbReference type="ChEBI" id="CHEBI:33019"/>
        <dbReference type="ChEBI" id="CHEBI:58017"/>
        <dbReference type="EC" id="2.4.2.18"/>
    </reaction>
</comment>
<feature type="binding site" evidence="9">
    <location>
        <begin position="97"/>
        <end position="98"/>
    </location>
    <ligand>
        <name>5-phospho-alpha-D-ribose 1-diphosphate</name>
        <dbReference type="ChEBI" id="CHEBI:58017"/>
    </ligand>
</feature>
<dbReference type="PANTHER" id="PTHR43285">
    <property type="entry name" value="ANTHRANILATE PHOSPHORIBOSYLTRANSFERASE"/>
    <property type="match status" value="1"/>
</dbReference>
<dbReference type="GO" id="GO:0004048">
    <property type="term" value="F:anthranilate phosphoribosyltransferase activity"/>
    <property type="evidence" value="ECO:0007669"/>
    <property type="project" value="UniProtKB-UniRule"/>
</dbReference>
<dbReference type="HOGENOM" id="CLU_034315_2_1_0"/>
<comment type="pathway">
    <text evidence="1 9">Amino-acid biosynthesis; L-tryptophan biosynthesis; L-tryptophan from chorismate: step 2/5.</text>
</comment>
<dbReference type="Gene3D" id="1.20.970.10">
    <property type="entry name" value="Transferase, Pyrimidine Nucleoside Phosphorylase, Chain C"/>
    <property type="match status" value="1"/>
</dbReference>
<dbReference type="UniPathway" id="UPA00035">
    <property type="reaction ID" value="UER00041"/>
</dbReference>
<evidence type="ECO:0000259" key="10">
    <source>
        <dbReference type="Pfam" id="PF00591"/>
    </source>
</evidence>
<evidence type="ECO:0000256" key="7">
    <source>
        <dbReference type="ARBA" id="ARBA00052328"/>
    </source>
</evidence>
<dbReference type="InParanoid" id="C1F2E0"/>
<sequence>MSAAMKDSPRPFARLVQKVVEDIGTLTREEARVALREMIMGEASTDDISRMLTAISQRGETAEELAGFAEEMRAHAVPLPFTDEERAALVDTCGTGGSGDGTFNISTGAALVAAAAGAKVAKHGNRAVTSKCGSADVLEAMGIPVALTPEQSVECLRATGFAFLYAPALHPALKRVQPIRRALGFRTIFNMAGPLTNPAGARAQVMGVYAANKVVVAAEALSRLGVRHAMVVHGSDGLDELTLTGMSHMVEVRDGLLRRHEFYPSEADLPFCTLDQLQGAATVAANAALIEKILEGETGPRTDIVLLNAAAALVVSGVATSFREGVARCAIAIESGAARQTVEKLRAFGKTIG</sequence>
<comment type="similarity">
    <text evidence="9">Belongs to the anthranilate phosphoribosyltransferase family.</text>
</comment>